<evidence type="ECO:0000256" key="1">
    <source>
        <dbReference type="ARBA" id="ARBA00022737"/>
    </source>
</evidence>
<feature type="region of interest" description="Disordered" evidence="4">
    <location>
        <begin position="1"/>
        <end position="29"/>
    </location>
</feature>
<protein>
    <recommendedName>
        <fullName evidence="7">Ankyrin repeat protein</fullName>
    </recommendedName>
</protein>
<dbReference type="Gene3D" id="1.25.40.20">
    <property type="entry name" value="Ankyrin repeat-containing domain"/>
    <property type="match status" value="2"/>
</dbReference>
<feature type="region of interest" description="Disordered" evidence="4">
    <location>
        <begin position="172"/>
        <end position="201"/>
    </location>
</feature>
<keyword evidence="1" id="KW-0677">Repeat</keyword>
<organism evidence="5 6">
    <name type="scientific">Cephalotrichum gorgonifer</name>
    <dbReference type="NCBI Taxonomy" id="2041049"/>
    <lineage>
        <taxon>Eukaryota</taxon>
        <taxon>Fungi</taxon>
        <taxon>Dikarya</taxon>
        <taxon>Ascomycota</taxon>
        <taxon>Pezizomycotina</taxon>
        <taxon>Sordariomycetes</taxon>
        <taxon>Hypocreomycetidae</taxon>
        <taxon>Microascales</taxon>
        <taxon>Microascaceae</taxon>
        <taxon>Cephalotrichum</taxon>
    </lineage>
</organism>
<evidence type="ECO:0008006" key="7">
    <source>
        <dbReference type="Google" id="ProtNLM"/>
    </source>
</evidence>
<feature type="repeat" description="ANK" evidence="3">
    <location>
        <begin position="709"/>
        <end position="741"/>
    </location>
</feature>
<evidence type="ECO:0000256" key="4">
    <source>
        <dbReference type="SAM" id="MobiDB-lite"/>
    </source>
</evidence>
<name>A0AAE8SWB8_9PEZI</name>
<dbReference type="SMART" id="SM00248">
    <property type="entry name" value="ANK"/>
    <property type="match status" value="4"/>
</dbReference>
<reference evidence="5" key="1">
    <citation type="submission" date="2018-03" db="EMBL/GenBank/DDBJ databases">
        <authorList>
            <person name="Guldener U."/>
        </authorList>
    </citation>
    <scope>NUCLEOTIDE SEQUENCE</scope>
</reference>
<proteinExistence type="predicted"/>
<feature type="compositionally biased region" description="Polar residues" evidence="4">
    <location>
        <begin position="145"/>
        <end position="155"/>
    </location>
</feature>
<dbReference type="EMBL" id="ONZQ02000008">
    <property type="protein sequence ID" value="SPO03631.1"/>
    <property type="molecule type" value="Genomic_DNA"/>
</dbReference>
<feature type="region of interest" description="Disordered" evidence="4">
    <location>
        <begin position="597"/>
        <end position="642"/>
    </location>
</feature>
<keyword evidence="2 3" id="KW-0040">ANK repeat</keyword>
<dbReference type="PROSITE" id="PS50297">
    <property type="entry name" value="ANK_REP_REGION"/>
    <property type="match status" value="1"/>
</dbReference>
<evidence type="ECO:0000313" key="5">
    <source>
        <dbReference type="EMBL" id="SPO03631.1"/>
    </source>
</evidence>
<feature type="compositionally biased region" description="Polar residues" evidence="4">
    <location>
        <begin position="18"/>
        <end position="28"/>
    </location>
</feature>
<dbReference type="AlphaFoldDB" id="A0AAE8SWB8"/>
<evidence type="ECO:0000256" key="3">
    <source>
        <dbReference type="PROSITE-ProRule" id="PRU00023"/>
    </source>
</evidence>
<gene>
    <name evidence="5" type="ORF">DNG_06314</name>
</gene>
<keyword evidence="6" id="KW-1185">Reference proteome</keyword>
<dbReference type="PANTHER" id="PTHR24171">
    <property type="entry name" value="ANKYRIN REPEAT DOMAIN-CONTAINING PROTEIN 39-RELATED"/>
    <property type="match status" value="1"/>
</dbReference>
<feature type="repeat" description="ANK" evidence="3">
    <location>
        <begin position="668"/>
        <end position="708"/>
    </location>
</feature>
<comment type="caution">
    <text evidence="5">The sequence shown here is derived from an EMBL/GenBank/DDBJ whole genome shotgun (WGS) entry which is preliminary data.</text>
</comment>
<dbReference type="InterPro" id="IPR002110">
    <property type="entry name" value="Ankyrin_rpt"/>
</dbReference>
<dbReference type="InterPro" id="IPR036770">
    <property type="entry name" value="Ankyrin_rpt-contain_sf"/>
</dbReference>
<accession>A0AAE8SWB8</accession>
<feature type="region of interest" description="Disordered" evidence="4">
    <location>
        <begin position="100"/>
        <end position="135"/>
    </location>
</feature>
<feature type="compositionally biased region" description="Low complexity" evidence="4">
    <location>
        <begin position="1"/>
        <end position="17"/>
    </location>
</feature>
<feature type="region of interest" description="Disordered" evidence="4">
    <location>
        <begin position="54"/>
        <end position="81"/>
    </location>
</feature>
<evidence type="ECO:0000313" key="6">
    <source>
        <dbReference type="Proteomes" id="UP001187682"/>
    </source>
</evidence>
<feature type="compositionally biased region" description="Polar residues" evidence="4">
    <location>
        <begin position="632"/>
        <end position="641"/>
    </location>
</feature>
<feature type="region of interest" description="Disordered" evidence="4">
    <location>
        <begin position="145"/>
        <end position="164"/>
    </location>
</feature>
<sequence length="800" mass="86393">MVAMESSASPSGASSHATQTGRPSLWTDSDQRKLGRLYVYTTLPIKKILDVIQANGSPQEPGPGKDSANKKLNALLDKEPRWLHPRTRTDMERRMNALATSPTRTTRREFPSPMAALGNESPSPVSPDSHAHTQIKTQNHLQPLQTTEVHQSGAGSHTLPFAHQGVHQDPDMAAFVANPPSDPYSTNHYQPHPQPEPFSPAESQYTDQIVDEPMTDAGPPIAAAAPAQQHATLRRLNPLFRRGTASTDMTTTTLRRALSGYSSGFVTHVRRVIKRYTMPSPQGASPTAETRPATAGSIHESWIHDEQAAPEITCAPPLPGEFLILDRLLHFQGACPPGHPEHESKNCLCRPVEVMSSSIWMSDKGLSQSAQSLLVPGNATARDFEQADVFGNTLMHLFAARNVDHAHIIQLVQNNVPCRGRNSAGQTFLHLLDDSWLTDPQHGTRPLVALLRLFEADKAFLLATDCYGRTLFHALRSKIHDPAPLDHVLHALNVALSRDAFGEVPTPKADVTFKLVRRAHTSVVPEDDEAADAARASPPLARLETDLISSQARLIKFVKECTGGGDPKREDARGRNGLHCLASCILSETSLLARANGSRSAAADTPQSAGGAAKPKSRKRKREVGGPAAATAANQSPLDSSTNRLTLRENLLRGLLEAGVAPNAYDSSGNTPLMAFVAQLPEDDDYKMPVLILQLLIEAGADVNARNRRGETALHVAVRRGKKLATRTLVQGGANVHVRDAAGRGVLDLADERMGGLALGAAGEAGGNKEYMQSEACRAWLSGQGRAVQDPGVLEEWRAR</sequence>
<evidence type="ECO:0000256" key="2">
    <source>
        <dbReference type="ARBA" id="ARBA00023043"/>
    </source>
</evidence>
<dbReference type="Proteomes" id="UP001187682">
    <property type="component" value="Unassembled WGS sequence"/>
</dbReference>
<dbReference type="SUPFAM" id="SSF48403">
    <property type="entry name" value="Ankyrin repeat"/>
    <property type="match status" value="1"/>
</dbReference>
<dbReference type="Pfam" id="PF12796">
    <property type="entry name" value="Ank_2"/>
    <property type="match status" value="1"/>
</dbReference>
<dbReference type="PROSITE" id="PS50088">
    <property type="entry name" value="ANK_REPEAT"/>
    <property type="match status" value="2"/>
</dbReference>